<feature type="transmembrane region" description="Helical" evidence="1">
    <location>
        <begin position="94"/>
        <end position="116"/>
    </location>
</feature>
<feature type="transmembrane region" description="Helical" evidence="1">
    <location>
        <begin position="67"/>
        <end position="88"/>
    </location>
</feature>
<dbReference type="PANTHER" id="PTHR35335:SF1">
    <property type="entry name" value="UPF0716 PROTEIN FXSA"/>
    <property type="match status" value="1"/>
</dbReference>
<keyword evidence="1" id="KW-0812">Transmembrane</keyword>
<keyword evidence="3" id="KW-1185">Reference proteome</keyword>
<gene>
    <name evidence="2" type="ORF">VF724_02535</name>
</gene>
<organism evidence="2 3">
    <name type="scientific">Ferviditalea candida</name>
    <dbReference type="NCBI Taxonomy" id="3108399"/>
    <lineage>
        <taxon>Bacteria</taxon>
        <taxon>Bacillati</taxon>
        <taxon>Bacillota</taxon>
        <taxon>Bacilli</taxon>
        <taxon>Bacillales</taxon>
        <taxon>Paenibacillaceae</taxon>
        <taxon>Ferviditalea</taxon>
    </lineage>
</organism>
<dbReference type="NCBIfam" id="NF008528">
    <property type="entry name" value="PRK11463.1-2"/>
    <property type="match status" value="1"/>
</dbReference>
<evidence type="ECO:0000313" key="3">
    <source>
        <dbReference type="Proteomes" id="UP001310386"/>
    </source>
</evidence>
<dbReference type="RefSeq" id="WP_371752640.1">
    <property type="nucleotide sequence ID" value="NZ_JAYJLD010000002.1"/>
</dbReference>
<reference evidence="2" key="1">
    <citation type="submission" date="2023-12" db="EMBL/GenBank/DDBJ databases">
        <title>Fervidustalea candida gen. nov., sp. nov., a novel member of the family Paenibacillaceae isolated from a geothermal area.</title>
        <authorList>
            <person name="Li W.-J."/>
            <person name="Jiao J.-Y."/>
            <person name="Chen Y."/>
        </authorList>
    </citation>
    <scope>NUCLEOTIDE SEQUENCE</scope>
    <source>
        <strain evidence="2">SYSU GA230002</strain>
    </source>
</reference>
<comment type="caution">
    <text evidence="2">The sequence shown here is derived from an EMBL/GenBank/DDBJ whole genome shotgun (WGS) entry which is preliminary data.</text>
</comment>
<accession>A0ABU5ZDF6</accession>
<keyword evidence="1" id="KW-1133">Transmembrane helix</keyword>
<dbReference type="PANTHER" id="PTHR35335">
    <property type="entry name" value="UPF0716 PROTEIN FXSA"/>
    <property type="match status" value="1"/>
</dbReference>
<evidence type="ECO:0000256" key="1">
    <source>
        <dbReference type="SAM" id="Phobius"/>
    </source>
</evidence>
<name>A0ABU5ZDF6_9BACL</name>
<sequence>MLRILVVLMIIIPAIEIWGLINVGRWIGGVQTFALILLSGFLGAFLAKREASKVWHYARSQLAIGQIPTRSILDGICIFAGGLLLLAPGFFTDILGLLLVLPGSRSVFAFWILRYLQKKIAFGDIRFFFRR</sequence>
<dbReference type="EMBL" id="JAYJLD010000002">
    <property type="protein sequence ID" value="MEB3100535.1"/>
    <property type="molecule type" value="Genomic_DNA"/>
</dbReference>
<feature type="transmembrane region" description="Helical" evidence="1">
    <location>
        <begin position="29"/>
        <end position="47"/>
    </location>
</feature>
<keyword evidence="1" id="KW-0472">Membrane</keyword>
<evidence type="ECO:0000313" key="2">
    <source>
        <dbReference type="EMBL" id="MEB3100535.1"/>
    </source>
</evidence>
<dbReference type="Pfam" id="PF04186">
    <property type="entry name" value="FxsA"/>
    <property type="match status" value="1"/>
</dbReference>
<protein>
    <submittedName>
        <fullName evidence="2">FxsA family protein</fullName>
    </submittedName>
</protein>
<proteinExistence type="predicted"/>
<dbReference type="Proteomes" id="UP001310386">
    <property type="component" value="Unassembled WGS sequence"/>
</dbReference>
<dbReference type="InterPro" id="IPR007313">
    <property type="entry name" value="FxsA"/>
</dbReference>